<dbReference type="OrthoDB" id="274765at2759"/>
<organism evidence="2 3">
    <name type="scientific">Porphyridium purpureum</name>
    <name type="common">Red alga</name>
    <name type="synonym">Porphyridium cruentum</name>
    <dbReference type="NCBI Taxonomy" id="35688"/>
    <lineage>
        <taxon>Eukaryota</taxon>
        <taxon>Rhodophyta</taxon>
        <taxon>Bangiophyceae</taxon>
        <taxon>Porphyridiales</taxon>
        <taxon>Porphyridiaceae</taxon>
        <taxon>Porphyridium</taxon>
    </lineage>
</organism>
<evidence type="ECO:0000313" key="3">
    <source>
        <dbReference type="Proteomes" id="UP000324585"/>
    </source>
</evidence>
<dbReference type="InterPro" id="IPR014729">
    <property type="entry name" value="Rossmann-like_a/b/a_fold"/>
</dbReference>
<dbReference type="Gene3D" id="3.40.50.620">
    <property type="entry name" value="HUPs"/>
    <property type="match status" value="1"/>
</dbReference>
<sequence length="351" mass="37947">MFSDDIEALHAAACASSASTYTDPESGYQVFTSSFLAKRGRCCGSGCRHCPFEHNAVPLQIRASRIQNAAFLYERNPCDVPGSAVAVPIKVLFWSGGKDSYLALRHVIRGYKEANVPFGTACRRVVLLTTFDVHTRRVSQQEVSIADIVTQARALDLDLLGVPLHVGASYAAAVHTGLRILSQCTRYSNVDALVFGDLHITYIREWREQHFGSEFAAAKYGKRYELQYPIFSQVPGSNYGTLMDELESSDVSVSICAVSGPLPAQSPLSVTPSSPPDKSDSYPPAASVTGPAPTQLGDFFTRELSARIAEAGWDAFGENGEFHTFVELGWTGASSAALLGFSEPAHAPKKN</sequence>
<dbReference type="PANTHER" id="PTHR21037:SF2">
    <property type="entry name" value="SIMILAR TO NOVEL PROTEIN"/>
    <property type="match status" value="1"/>
</dbReference>
<dbReference type="SUPFAM" id="SSF52402">
    <property type="entry name" value="Adenine nucleotide alpha hydrolases-like"/>
    <property type="match status" value="1"/>
</dbReference>
<evidence type="ECO:0008006" key="4">
    <source>
        <dbReference type="Google" id="ProtNLM"/>
    </source>
</evidence>
<dbReference type="OMA" id="CCASSEI"/>
<comment type="caution">
    <text evidence="2">The sequence shown here is derived from an EMBL/GenBank/DDBJ whole genome shotgun (WGS) entry which is preliminary data.</text>
</comment>
<dbReference type="EMBL" id="VRMN01000003">
    <property type="protein sequence ID" value="KAA8495957.1"/>
    <property type="molecule type" value="Genomic_DNA"/>
</dbReference>
<feature type="region of interest" description="Disordered" evidence="1">
    <location>
        <begin position="265"/>
        <end position="294"/>
    </location>
</feature>
<evidence type="ECO:0000313" key="2">
    <source>
        <dbReference type="EMBL" id="KAA8495957.1"/>
    </source>
</evidence>
<keyword evidence="3" id="KW-1185">Reference proteome</keyword>
<dbReference type="PANTHER" id="PTHR21037">
    <property type="entry name" value="39S RIBOSOMAL PROTEIN L14, MITOCHONDRIAL"/>
    <property type="match status" value="1"/>
</dbReference>
<dbReference type="Pfam" id="PF17653">
    <property type="entry name" value="DUF5522"/>
    <property type="match status" value="1"/>
</dbReference>
<evidence type="ECO:0000256" key="1">
    <source>
        <dbReference type="SAM" id="MobiDB-lite"/>
    </source>
</evidence>
<proteinExistence type="predicted"/>
<dbReference type="AlphaFoldDB" id="A0A5J4YZS4"/>
<accession>A0A5J4YZS4</accession>
<gene>
    <name evidence="2" type="ORF">FVE85_2112</name>
</gene>
<dbReference type="Proteomes" id="UP000324585">
    <property type="component" value="Unassembled WGS sequence"/>
</dbReference>
<reference evidence="3" key="1">
    <citation type="journal article" date="2019" name="Nat. Commun.">
        <title>Expansion of phycobilisome linker gene families in mesophilic red algae.</title>
        <authorList>
            <person name="Lee J."/>
            <person name="Kim D."/>
            <person name="Bhattacharya D."/>
            <person name="Yoon H.S."/>
        </authorList>
    </citation>
    <scope>NUCLEOTIDE SEQUENCE [LARGE SCALE GENOMIC DNA]</scope>
    <source>
        <strain evidence="3">CCMP 1328</strain>
    </source>
</reference>
<dbReference type="InterPro" id="IPR040807">
    <property type="entry name" value="DUF5522"/>
</dbReference>
<name>A0A5J4YZS4_PORPP</name>
<protein>
    <recommendedName>
        <fullName evidence="4">Diphthine--ammonia ligase</fullName>
    </recommendedName>
</protein>